<dbReference type="GO" id="GO:0046872">
    <property type="term" value="F:metal ion binding"/>
    <property type="evidence" value="ECO:0007669"/>
    <property type="project" value="UniProtKB-KW"/>
</dbReference>
<reference evidence="13" key="1">
    <citation type="submission" date="2016-12" db="EMBL/GenBank/DDBJ databases">
        <authorList>
            <person name="Meng X."/>
        </authorList>
    </citation>
    <scope>NUCLEOTIDE SEQUENCE [LARGE SCALE GENOMIC DNA]</scope>
    <source>
        <strain evidence="13">DSM 20732</strain>
    </source>
</reference>
<dbReference type="InterPro" id="IPR003442">
    <property type="entry name" value="T6A_TsaE"/>
</dbReference>
<evidence type="ECO:0000256" key="10">
    <source>
        <dbReference type="ARBA" id="ARBA00024908"/>
    </source>
</evidence>
<dbReference type="Gene3D" id="3.40.50.300">
    <property type="entry name" value="P-loop containing nucleotide triphosphate hydrolases"/>
    <property type="match status" value="1"/>
</dbReference>
<keyword evidence="13" id="KW-1185">Reference proteome</keyword>
<evidence type="ECO:0000256" key="2">
    <source>
        <dbReference type="ARBA" id="ARBA00007599"/>
    </source>
</evidence>
<comment type="similarity">
    <text evidence="2">Belongs to the TsaE family.</text>
</comment>
<dbReference type="SUPFAM" id="SSF52540">
    <property type="entry name" value="P-loop containing nucleoside triphosphate hydrolases"/>
    <property type="match status" value="1"/>
</dbReference>
<evidence type="ECO:0000256" key="4">
    <source>
        <dbReference type="ARBA" id="ARBA00022490"/>
    </source>
</evidence>
<evidence type="ECO:0000313" key="13">
    <source>
        <dbReference type="Proteomes" id="UP000185612"/>
    </source>
</evidence>
<dbReference type="GO" id="GO:0016740">
    <property type="term" value="F:transferase activity"/>
    <property type="evidence" value="ECO:0007669"/>
    <property type="project" value="UniProtKB-KW"/>
</dbReference>
<dbReference type="NCBIfam" id="TIGR00150">
    <property type="entry name" value="T6A_YjeE"/>
    <property type="match status" value="1"/>
</dbReference>
<dbReference type="STRING" id="52770.BSZ40_01265"/>
<dbReference type="GO" id="GO:0005524">
    <property type="term" value="F:ATP binding"/>
    <property type="evidence" value="ECO:0007669"/>
    <property type="project" value="UniProtKB-KW"/>
</dbReference>
<dbReference type="InterPro" id="IPR027417">
    <property type="entry name" value="P-loop_NTPase"/>
</dbReference>
<dbReference type="PANTHER" id="PTHR33540:SF2">
    <property type="entry name" value="TRNA THREONYLCARBAMOYLADENOSINE BIOSYNTHESIS PROTEIN TSAE"/>
    <property type="match status" value="1"/>
</dbReference>
<evidence type="ECO:0000256" key="5">
    <source>
        <dbReference type="ARBA" id="ARBA00022694"/>
    </source>
</evidence>
<organism evidence="12 13">
    <name type="scientific">Buchananella hordeovulneris</name>
    <dbReference type="NCBI Taxonomy" id="52770"/>
    <lineage>
        <taxon>Bacteria</taxon>
        <taxon>Bacillati</taxon>
        <taxon>Actinomycetota</taxon>
        <taxon>Actinomycetes</taxon>
        <taxon>Actinomycetales</taxon>
        <taxon>Actinomycetaceae</taxon>
        <taxon>Buchananella</taxon>
    </lineage>
</organism>
<keyword evidence="9" id="KW-0460">Magnesium</keyword>
<accession>A0A1Q5PYS0</accession>
<dbReference type="AlphaFoldDB" id="A0A1Q5PYS0"/>
<dbReference type="Pfam" id="PF02367">
    <property type="entry name" value="TsaE"/>
    <property type="match status" value="1"/>
</dbReference>
<gene>
    <name evidence="12" type="ORF">BSZ40_01265</name>
</gene>
<dbReference type="EMBL" id="MQVS01000001">
    <property type="protein sequence ID" value="OKL52764.1"/>
    <property type="molecule type" value="Genomic_DNA"/>
</dbReference>
<keyword evidence="7" id="KW-0547">Nucleotide-binding</keyword>
<protein>
    <recommendedName>
        <fullName evidence="3">tRNA threonylcarbamoyladenosine biosynthesis protein TsaE</fullName>
    </recommendedName>
    <alternativeName>
        <fullName evidence="11">t(6)A37 threonylcarbamoyladenosine biosynthesis protein TsaE</fullName>
    </alternativeName>
</protein>
<keyword evidence="6" id="KW-0479">Metal-binding</keyword>
<dbReference type="FunCoup" id="A0A1Q5PYS0">
    <property type="interactions" value="68"/>
</dbReference>
<evidence type="ECO:0000256" key="1">
    <source>
        <dbReference type="ARBA" id="ARBA00004496"/>
    </source>
</evidence>
<comment type="caution">
    <text evidence="12">The sequence shown here is derived from an EMBL/GenBank/DDBJ whole genome shotgun (WGS) entry which is preliminary data.</text>
</comment>
<evidence type="ECO:0000256" key="11">
    <source>
        <dbReference type="ARBA" id="ARBA00032441"/>
    </source>
</evidence>
<keyword evidence="12" id="KW-0808">Transferase</keyword>
<sequence>MQQIGPLLLPDAQATRALGERLARLVAPGDLVILSGPLGAGKTTLTQGLGAGLGVRGRVASPTFIIARVHPHPGDGPALVHVDAYRITSLDDLETLDLEASLPESVTVVEWGEGKVEALAESRLEIRLDRGAGAAPDAEAEPRTVTITAVGPRWRSLAKEDLQ</sequence>
<evidence type="ECO:0000256" key="9">
    <source>
        <dbReference type="ARBA" id="ARBA00022842"/>
    </source>
</evidence>
<evidence type="ECO:0000256" key="8">
    <source>
        <dbReference type="ARBA" id="ARBA00022840"/>
    </source>
</evidence>
<dbReference type="GO" id="GO:0002949">
    <property type="term" value="P:tRNA threonylcarbamoyladenosine modification"/>
    <property type="evidence" value="ECO:0007669"/>
    <property type="project" value="InterPro"/>
</dbReference>
<evidence type="ECO:0000256" key="6">
    <source>
        <dbReference type="ARBA" id="ARBA00022723"/>
    </source>
</evidence>
<dbReference type="Proteomes" id="UP000185612">
    <property type="component" value="Unassembled WGS sequence"/>
</dbReference>
<dbReference type="PANTHER" id="PTHR33540">
    <property type="entry name" value="TRNA THREONYLCARBAMOYLADENOSINE BIOSYNTHESIS PROTEIN TSAE"/>
    <property type="match status" value="1"/>
</dbReference>
<proteinExistence type="inferred from homology"/>
<dbReference type="GO" id="GO:0005737">
    <property type="term" value="C:cytoplasm"/>
    <property type="evidence" value="ECO:0007669"/>
    <property type="project" value="UniProtKB-SubCell"/>
</dbReference>
<dbReference type="OrthoDB" id="9800307at2"/>
<keyword evidence="5" id="KW-0819">tRNA processing</keyword>
<evidence type="ECO:0000256" key="3">
    <source>
        <dbReference type="ARBA" id="ARBA00019010"/>
    </source>
</evidence>
<evidence type="ECO:0000313" key="12">
    <source>
        <dbReference type="EMBL" id="OKL52764.1"/>
    </source>
</evidence>
<keyword evidence="8" id="KW-0067">ATP-binding</keyword>
<name>A0A1Q5PYS0_9ACTO</name>
<comment type="function">
    <text evidence="10">Required for the formation of a threonylcarbamoyl group on adenosine at position 37 (t(6)A37) in tRNAs that read codons beginning with adenine. Is involved in the transfer of the threonylcarbamoyl moiety of threonylcarbamoyl-AMP (TC-AMP) to the N6 group of A37, together with TsaD and TsaB. TsaE seems to play an indirect role in the t(6)A biosynthesis pathway, possibly in regulating the core enzymatic function of TsaD.</text>
</comment>
<keyword evidence="4" id="KW-0963">Cytoplasm</keyword>
<evidence type="ECO:0000256" key="7">
    <source>
        <dbReference type="ARBA" id="ARBA00022741"/>
    </source>
</evidence>
<dbReference type="RefSeq" id="WP_073822500.1">
    <property type="nucleotide sequence ID" value="NZ_JAUNKL010000008.1"/>
</dbReference>
<comment type="subcellular location">
    <subcellularLocation>
        <location evidence="1">Cytoplasm</location>
    </subcellularLocation>
</comment>